<organism evidence="13 14">
    <name type="scientific">Modestobacter marinus</name>
    <dbReference type="NCBI Taxonomy" id="477641"/>
    <lineage>
        <taxon>Bacteria</taxon>
        <taxon>Bacillati</taxon>
        <taxon>Actinomycetota</taxon>
        <taxon>Actinomycetes</taxon>
        <taxon>Geodermatophilales</taxon>
        <taxon>Geodermatophilaceae</taxon>
        <taxon>Modestobacter</taxon>
    </lineage>
</organism>
<keyword evidence="6" id="KW-0560">Oxidoreductase</keyword>
<dbReference type="Pfam" id="PF07884">
    <property type="entry name" value="VKOR"/>
    <property type="match status" value="1"/>
</dbReference>
<evidence type="ECO:0000313" key="13">
    <source>
        <dbReference type="EMBL" id="NIH69296.1"/>
    </source>
</evidence>
<dbReference type="EMBL" id="JAAMPA010000002">
    <property type="protein sequence ID" value="NIH69296.1"/>
    <property type="molecule type" value="Genomic_DNA"/>
</dbReference>
<evidence type="ECO:0000256" key="6">
    <source>
        <dbReference type="ARBA" id="ARBA00023002"/>
    </source>
</evidence>
<evidence type="ECO:0000313" key="14">
    <source>
        <dbReference type="Proteomes" id="UP000552836"/>
    </source>
</evidence>
<proteinExistence type="inferred from homology"/>
<feature type="transmembrane region" description="Helical" evidence="11">
    <location>
        <begin position="149"/>
        <end position="175"/>
    </location>
</feature>
<feature type="transmembrane region" description="Helical" evidence="11">
    <location>
        <begin position="36"/>
        <end position="56"/>
    </location>
</feature>
<name>A0A846LP04_9ACTN</name>
<keyword evidence="8" id="KW-1015">Disulfide bond</keyword>
<dbReference type="Proteomes" id="UP000552836">
    <property type="component" value="Unassembled WGS sequence"/>
</dbReference>
<comment type="caution">
    <text evidence="13">The sequence shown here is derived from an EMBL/GenBank/DDBJ whole genome shotgun (WGS) entry which is preliminary data.</text>
</comment>
<dbReference type="RefSeq" id="WP_166756826.1">
    <property type="nucleotide sequence ID" value="NZ_BAABJU010000024.1"/>
</dbReference>
<evidence type="ECO:0000256" key="1">
    <source>
        <dbReference type="ARBA" id="ARBA00004141"/>
    </source>
</evidence>
<dbReference type="InterPro" id="IPR038354">
    <property type="entry name" value="VKOR_sf"/>
</dbReference>
<comment type="similarity">
    <text evidence="2">Belongs to the VKOR family.</text>
</comment>
<keyword evidence="3 11" id="KW-0812">Transmembrane</keyword>
<feature type="region of interest" description="Disordered" evidence="10">
    <location>
        <begin position="1"/>
        <end position="27"/>
    </location>
</feature>
<evidence type="ECO:0000259" key="12">
    <source>
        <dbReference type="SMART" id="SM00756"/>
    </source>
</evidence>
<dbReference type="GO" id="GO:0016020">
    <property type="term" value="C:membrane"/>
    <property type="evidence" value="ECO:0007669"/>
    <property type="project" value="UniProtKB-SubCell"/>
</dbReference>
<keyword evidence="4" id="KW-0874">Quinone</keyword>
<dbReference type="InterPro" id="IPR041714">
    <property type="entry name" value="VKOR_Actinobacteria"/>
</dbReference>
<dbReference type="GO" id="GO:0048038">
    <property type="term" value="F:quinone binding"/>
    <property type="evidence" value="ECO:0007669"/>
    <property type="project" value="UniProtKB-KW"/>
</dbReference>
<dbReference type="SMART" id="SM00756">
    <property type="entry name" value="VKc"/>
    <property type="match status" value="1"/>
</dbReference>
<evidence type="ECO:0000256" key="2">
    <source>
        <dbReference type="ARBA" id="ARBA00006214"/>
    </source>
</evidence>
<protein>
    <submittedName>
        <fullName evidence="13">Putative membrane protein</fullName>
    </submittedName>
</protein>
<evidence type="ECO:0000256" key="3">
    <source>
        <dbReference type="ARBA" id="ARBA00022692"/>
    </source>
</evidence>
<dbReference type="InterPro" id="IPR012932">
    <property type="entry name" value="VKOR"/>
</dbReference>
<gene>
    <name evidence="13" type="ORF">FB380_003784</name>
</gene>
<accession>A0A846LP04</accession>
<feature type="transmembrane region" description="Helical" evidence="11">
    <location>
        <begin position="97"/>
        <end position="115"/>
    </location>
</feature>
<dbReference type="GO" id="GO:0016491">
    <property type="term" value="F:oxidoreductase activity"/>
    <property type="evidence" value="ECO:0007669"/>
    <property type="project" value="UniProtKB-KW"/>
</dbReference>
<comment type="subcellular location">
    <subcellularLocation>
        <location evidence="1">Membrane</location>
        <topology evidence="1">Multi-pass membrane protein</topology>
    </subcellularLocation>
</comment>
<evidence type="ECO:0000256" key="10">
    <source>
        <dbReference type="SAM" id="MobiDB-lite"/>
    </source>
</evidence>
<keyword evidence="5 11" id="KW-1133">Transmembrane helix</keyword>
<reference evidence="13 14" key="1">
    <citation type="submission" date="2020-02" db="EMBL/GenBank/DDBJ databases">
        <title>Sequencing the genomes of 1000 actinobacteria strains.</title>
        <authorList>
            <person name="Klenk H.-P."/>
        </authorList>
    </citation>
    <scope>NUCLEOTIDE SEQUENCE [LARGE SCALE GENOMIC DNA]</scope>
    <source>
        <strain evidence="13 14">DSM 45201</strain>
    </source>
</reference>
<keyword evidence="9" id="KW-0676">Redox-active center</keyword>
<dbReference type="CDD" id="cd12922">
    <property type="entry name" value="VKOR_5"/>
    <property type="match status" value="1"/>
</dbReference>
<evidence type="ECO:0000256" key="7">
    <source>
        <dbReference type="ARBA" id="ARBA00023136"/>
    </source>
</evidence>
<evidence type="ECO:0000256" key="9">
    <source>
        <dbReference type="ARBA" id="ARBA00023284"/>
    </source>
</evidence>
<keyword evidence="7 11" id="KW-0472">Membrane</keyword>
<evidence type="ECO:0000256" key="4">
    <source>
        <dbReference type="ARBA" id="ARBA00022719"/>
    </source>
</evidence>
<feature type="transmembrane region" description="Helical" evidence="11">
    <location>
        <begin position="122"/>
        <end position="143"/>
    </location>
</feature>
<feature type="transmembrane region" description="Helical" evidence="11">
    <location>
        <begin position="196"/>
        <end position="220"/>
    </location>
</feature>
<feature type="domain" description="Vitamin K epoxide reductase" evidence="12">
    <location>
        <begin position="33"/>
        <end position="174"/>
    </location>
</feature>
<evidence type="ECO:0000256" key="8">
    <source>
        <dbReference type="ARBA" id="ARBA00023157"/>
    </source>
</evidence>
<evidence type="ECO:0000256" key="5">
    <source>
        <dbReference type="ARBA" id="ARBA00022989"/>
    </source>
</evidence>
<dbReference type="Gene3D" id="1.20.1440.130">
    <property type="entry name" value="VKOR domain"/>
    <property type="match status" value="1"/>
</dbReference>
<dbReference type="AlphaFoldDB" id="A0A846LP04"/>
<evidence type="ECO:0000256" key="11">
    <source>
        <dbReference type="SAM" id="Phobius"/>
    </source>
</evidence>
<sequence>MQPSLAEPSPRPVFPTGPGSRVASPQPPNGLTDRGLAWLLLIGGLIGLTASFVLAVEKYALLADPTYVPTCSLNPVLSCGSVMASAQAEAFGFPNPLLGVAGFPVVAAVGAALLAGARTAPWFWGGLQVGVTGGVLFVHWLIFNSLYRIGALCPYCMVVWAVTIPLFWYVTLHNLQAALPRLPRRLTNPVGTARRFHGVILTGWFLLIAIAVLEEFWLYWSTLLA</sequence>